<gene>
    <name evidence="1" type="ORF">FHS57_000413</name>
</gene>
<sequence length="338" mass="39439">MKIFLKYLLLFVGSLLWVVGCVPTFRKTAFEWGLTKDSYRYGDLYRLSNLPQFKEEQLPCNNTPRFDSPTNSTALYIIGDSFTEHQRVGKQDFNVGAYTRIHWNETETIQLDTSRRNILVLQTVERHFREHFAAEVRNFTFGPKQPKESGFSFENWVAEVYQSFEETLKESEESLTSFLFSSDIFLTLKEWKAYINLQWFGRHNDQVALSPDKTQLLFVWDTDSSRITSSFKYLPDNELKTLIQQVNKTREYYKSLGFDEVYLSIIPNKTSIVAPSLGTYNHLIERVQRDTLLQTPFIDVWAPYTQQPTTIYSLSDTHWSCTGRAIWLEKVNGAISAL</sequence>
<comment type="caution">
    <text evidence="1">The sequence shown here is derived from an EMBL/GenBank/DDBJ whole genome shotgun (WGS) entry which is preliminary data.</text>
</comment>
<dbReference type="RefSeq" id="WP_183971185.1">
    <property type="nucleotide sequence ID" value="NZ_JACIBY010000001.1"/>
</dbReference>
<evidence type="ECO:0000313" key="1">
    <source>
        <dbReference type="EMBL" id="MBB3836431.1"/>
    </source>
</evidence>
<reference evidence="1 2" key="1">
    <citation type="submission" date="2020-08" db="EMBL/GenBank/DDBJ databases">
        <title>Genomic Encyclopedia of Type Strains, Phase IV (KMG-IV): sequencing the most valuable type-strain genomes for metagenomic binning, comparative biology and taxonomic classification.</title>
        <authorList>
            <person name="Goeker M."/>
        </authorList>
    </citation>
    <scope>NUCLEOTIDE SEQUENCE [LARGE SCALE GENOMIC DNA]</scope>
    <source>
        <strain evidence="1 2">DSM 17976</strain>
    </source>
</reference>
<evidence type="ECO:0008006" key="3">
    <source>
        <dbReference type="Google" id="ProtNLM"/>
    </source>
</evidence>
<name>A0A7W6ENK3_9BACT</name>
<keyword evidence="2" id="KW-1185">Reference proteome</keyword>
<dbReference type="Proteomes" id="UP000541352">
    <property type="component" value="Unassembled WGS sequence"/>
</dbReference>
<evidence type="ECO:0000313" key="2">
    <source>
        <dbReference type="Proteomes" id="UP000541352"/>
    </source>
</evidence>
<protein>
    <recommendedName>
        <fullName evidence="3">AlgX/AlgJ SGNH hydrolase-like domain-containing protein</fullName>
    </recommendedName>
</protein>
<organism evidence="1 2">
    <name type="scientific">Runella defluvii</name>
    <dbReference type="NCBI Taxonomy" id="370973"/>
    <lineage>
        <taxon>Bacteria</taxon>
        <taxon>Pseudomonadati</taxon>
        <taxon>Bacteroidota</taxon>
        <taxon>Cytophagia</taxon>
        <taxon>Cytophagales</taxon>
        <taxon>Spirosomataceae</taxon>
        <taxon>Runella</taxon>
    </lineage>
</organism>
<dbReference type="PROSITE" id="PS51257">
    <property type="entry name" value="PROKAR_LIPOPROTEIN"/>
    <property type="match status" value="1"/>
</dbReference>
<proteinExistence type="predicted"/>
<dbReference type="AlphaFoldDB" id="A0A7W6ENK3"/>
<dbReference type="EMBL" id="JACIBY010000001">
    <property type="protein sequence ID" value="MBB3836431.1"/>
    <property type="molecule type" value="Genomic_DNA"/>
</dbReference>
<accession>A0A7W6ENK3</accession>